<keyword evidence="3 5" id="KW-0808">Transferase</keyword>
<dbReference type="CDD" id="cd04186">
    <property type="entry name" value="GT_2_like_c"/>
    <property type="match status" value="1"/>
</dbReference>
<dbReference type="GO" id="GO:0016757">
    <property type="term" value="F:glycosyltransferase activity"/>
    <property type="evidence" value="ECO:0007669"/>
    <property type="project" value="UniProtKB-KW"/>
</dbReference>
<proteinExistence type="inferred from homology"/>
<evidence type="ECO:0000256" key="3">
    <source>
        <dbReference type="ARBA" id="ARBA00022679"/>
    </source>
</evidence>
<dbReference type="Pfam" id="PF00535">
    <property type="entry name" value="Glycos_transf_2"/>
    <property type="match status" value="1"/>
</dbReference>
<dbReference type="Gene3D" id="3.90.550.10">
    <property type="entry name" value="Spore Coat Polysaccharide Biosynthesis Protein SpsA, Chain A"/>
    <property type="match status" value="1"/>
</dbReference>
<dbReference type="AlphaFoldDB" id="A0A7Y0AHN4"/>
<accession>A0A7Y0AHN4</accession>
<dbReference type="InterPro" id="IPR029044">
    <property type="entry name" value="Nucleotide-diphossugar_trans"/>
</dbReference>
<dbReference type="PANTHER" id="PTHR43179">
    <property type="entry name" value="RHAMNOSYLTRANSFERASE WBBL"/>
    <property type="match status" value="1"/>
</dbReference>
<dbReference type="EMBL" id="JABBGH010000003">
    <property type="protein sequence ID" value="NML67367.1"/>
    <property type="molecule type" value="Genomic_DNA"/>
</dbReference>
<dbReference type="InterPro" id="IPR001173">
    <property type="entry name" value="Glyco_trans_2-like"/>
</dbReference>
<comment type="caution">
    <text evidence="5">The sequence shown here is derived from an EMBL/GenBank/DDBJ whole genome shotgun (WGS) entry which is preliminary data.</text>
</comment>
<evidence type="ECO:0000259" key="4">
    <source>
        <dbReference type="Pfam" id="PF00535"/>
    </source>
</evidence>
<evidence type="ECO:0000313" key="6">
    <source>
        <dbReference type="Proteomes" id="UP000559626"/>
    </source>
</evidence>
<gene>
    <name evidence="5" type="ORF">HHL22_19365</name>
</gene>
<evidence type="ECO:0000256" key="2">
    <source>
        <dbReference type="ARBA" id="ARBA00022676"/>
    </source>
</evidence>
<evidence type="ECO:0000313" key="5">
    <source>
        <dbReference type="EMBL" id="NML67367.1"/>
    </source>
</evidence>
<keyword evidence="6" id="KW-1185">Reference proteome</keyword>
<name>A0A7Y0AHN4_9BACT</name>
<dbReference type="PANTHER" id="PTHR43179:SF12">
    <property type="entry name" value="GALACTOFURANOSYLTRANSFERASE GLFT2"/>
    <property type="match status" value="1"/>
</dbReference>
<evidence type="ECO:0000256" key="1">
    <source>
        <dbReference type="ARBA" id="ARBA00006739"/>
    </source>
</evidence>
<dbReference type="SUPFAM" id="SSF53448">
    <property type="entry name" value="Nucleotide-diphospho-sugar transferases"/>
    <property type="match status" value="1"/>
</dbReference>
<sequence>MVLVVLVNYNTAAHTLACVESLRRHTRPETAYRVVVVDNASAPADRAALQALAARPEVLLCYSDVNLGFAGGNMLGYRTAAPTVRPAYVFLLNNDTLLRTDCLTELSALLAARPEIGLAAPQMYGRQGEWQETAGYFPTLADKVLGRTFTRAVGLGHHPPRNARTTHQPYRADLVTGAAMFVDAALFEQVGGLDAHYFLYCEEEDLAWQVWQAGREVVVSPASEFTHLGGSSTEPSYPILREFYISLAYFLRKNFSPAQAWLVRWVFVVKLLFRARRARHYLRLARFLAQGAPESASIRPVGAGVAPRG</sequence>
<protein>
    <submittedName>
        <fullName evidence="5">Glycosyltransferase family 2 protein</fullName>
    </submittedName>
</protein>
<dbReference type="RefSeq" id="WP_169533036.1">
    <property type="nucleotide sequence ID" value="NZ_JABBGH010000003.1"/>
</dbReference>
<comment type="similarity">
    <text evidence="1">Belongs to the glycosyltransferase 2 family.</text>
</comment>
<reference evidence="5 6" key="1">
    <citation type="submission" date="2020-04" db="EMBL/GenBank/DDBJ databases">
        <title>Hymenobacter polaris sp. nov., isolated from Arctic soil.</title>
        <authorList>
            <person name="Dahal R.H."/>
        </authorList>
    </citation>
    <scope>NUCLEOTIDE SEQUENCE [LARGE SCALE GENOMIC DNA]</scope>
    <source>
        <strain evidence="5 6">RP-2-7</strain>
    </source>
</reference>
<feature type="domain" description="Glycosyltransferase 2-like" evidence="4">
    <location>
        <begin position="4"/>
        <end position="129"/>
    </location>
</feature>
<keyword evidence="2" id="KW-0328">Glycosyltransferase</keyword>
<dbReference type="Proteomes" id="UP000559626">
    <property type="component" value="Unassembled WGS sequence"/>
</dbReference>
<organism evidence="5 6">
    <name type="scientific">Hymenobacter polaris</name>
    <dbReference type="NCBI Taxonomy" id="2682546"/>
    <lineage>
        <taxon>Bacteria</taxon>
        <taxon>Pseudomonadati</taxon>
        <taxon>Bacteroidota</taxon>
        <taxon>Cytophagia</taxon>
        <taxon>Cytophagales</taxon>
        <taxon>Hymenobacteraceae</taxon>
        <taxon>Hymenobacter</taxon>
    </lineage>
</organism>